<evidence type="ECO:0000313" key="5">
    <source>
        <dbReference type="EMBL" id="OGZ01388.1"/>
    </source>
</evidence>
<dbReference type="GO" id="GO:0071555">
    <property type="term" value="P:cell wall organization"/>
    <property type="evidence" value="ECO:0007669"/>
    <property type="project" value="UniProtKB-KW"/>
</dbReference>
<dbReference type="InterPro" id="IPR036615">
    <property type="entry name" value="Mur_ligase_C_dom_sf"/>
</dbReference>
<keyword evidence="2" id="KW-0961">Cell wall biogenesis/degradation</keyword>
<comment type="subcellular location">
    <subcellularLocation>
        <location evidence="2">Cytoplasm</location>
    </subcellularLocation>
</comment>
<evidence type="ECO:0000259" key="3">
    <source>
        <dbReference type="Pfam" id="PF02875"/>
    </source>
</evidence>
<accession>A0A1G2CLT6</accession>
<dbReference type="Gene3D" id="3.40.1190.10">
    <property type="entry name" value="Mur-like, catalytic domain"/>
    <property type="match status" value="1"/>
</dbReference>
<dbReference type="PANTHER" id="PTHR23135:SF4">
    <property type="entry name" value="UDP-N-ACETYLMURAMOYL-L-ALANYL-D-GLUTAMATE--2,6-DIAMINOPIMELATE LIGASE MURE HOMOLOG, CHLOROPLASTIC"/>
    <property type="match status" value="1"/>
</dbReference>
<feature type="domain" description="Mur ligase C-terminal" evidence="3">
    <location>
        <begin position="279"/>
        <end position="409"/>
    </location>
</feature>
<dbReference type="InterPro" id="IPR036565">
    <property type="entry name" value="Mur-like_cat_sf"/>
</dbReference>
<dbReference type="Pfam" id="PF08245">
    <property type="entry name" value="Mur_ligase_M"/>
    <property type="match status" value="1"/>
</dbReference>
<comment type="pathway">
    <text evidence="2">Cell wall biogenesis; peptidoglycan biosynthesis.</text>
</comment>
<evidence type="ECO:0000259" key="4">
    <source>
        <dbReference type="Pfam" id="PF08245"/>
    </source>
</evidence>
<dbReference type="NCBIfam" id="TIGR01085">
    <property type="entry name" value="murE"/>
    <property type="match status" value="1"/>
</dbReference>
<dbReference type="Pfam" id="PF02875">
    <property type="entry name" value="Mur_ligase_C"/>
    <property type="match status" value="1"/>
</dbReference>
<protein>
    <recommendedName>
        <fullName evidence="7">UDP-N-acetylmuramyl-tripeptide synthetase</fullName>
    </recommendedName>
</protein>
<dbReference type="Gene3D" id="3.90.190.20">
    <property type="entry name" value="Mur ligase, C-terminal domain"/>
    <property type="match status" value="1"/>
</dbReference>
<evidence type="ECO:0000256" key="2">
    <source>
        <dbReference type="RuleBase" id="RU004135"/>
    </source>
</evidence>
<dbReference type="EMBL" id="MHLC01000012">
    <property type="protein sequence ID" value="OGZ01388.1"/>
    <property type="molecule type" value="Genomic_DNA"/>
</dbReference>
<dbReference type="STRING" id="1798652.A3A43_01185"/>
<keyword evidence="2" id="KW-0133">Cell shape</keyword>
<dbReference type="PANTHER" id="PTHR23135">
    <property type="entry name" value="MUR LIGASE FAMILY MEMBER"/>
    <property type="match status" value="1"/>
</dbReference>
<dbReference type="SUPFAM" id="SSF53244">
    <property type="entry name" value="MurD-like peptide ligases, peptide-binding domain"/>
    <property type="match status" value="1"/>
</dbReference>
<gene>
    <name evidence="5" type="ORF">A3A43_01185</name>
</gene>
<dbReference type="GO" id="GO:0009252">
    <property type="term" value="P:peptidoglycan biosynthetic process"/>
    <property type="evidence" value="ECO:0007669"/>
    <property type="project" value="UniProtKB-UniPathway"/>
</dbReference>
<keyword evidence="2" id="KW-0573">Peptidoglycan synthesis</keyword>
<evidence type="ECO:0000256" key="1">
    <source>
        <dbReference type="ARBA" id="ARBA00005898"/>
    </source>
</evidence>
<dbReference type="GO" id="GO:0008360">
    <property type="term" value="P:regulation of cell shape"/>
    <property type="evidence" value="ECO:0007669"/>
    <property type="project" value="UniProtKB-KW"/>
</dbReference>
<dbReference type="AlphaFoldDB" id="A0A1G2CLT6"/>
<dbReference type="GO" id="GO:0016881">
    <property type="term" value="F:acid-amino acid ligase activity"/>
    <property type="evidence" value="ECO:0007669"/>
    <property type="project" value="InterPro"/>
</dbReference>
<sequence length="450" mass="49833">MLLHRIKSSPFGKLFYSIPWAGYAYHFTLSFLSALRYGFPSRRLVTIGVTGTKGKTTTCNLIAQIFEAAGERVGMITTVNFKIGEREWVNDLKQTMPGRFALQKLLREMVSAGCKYAVVETSSEGILQYRHRFIDYRVAVFTNLSPEHIERHGSFERYRAAKVKLFEQVARRRGVGVYNLDDPNVGYFLAPKMSEQYGYALKAPASNPALQTNAQFRVSGVQLATAKTKFMFDRAPFAMPLVGEFNVYNAASAICVAHSQGIPMGTIRRALAHARPTPGRFEVVDKGQGFTVVVDYAHEPASLDAAYKTLKLFRPKKIIGVLGAQGGGRDKWKRAEMGKIAARYCDTLILTNEDPYDENPMNIVVDIEKGVRGSGRDVEALKIIDRGEAIQKAVARAGRGDAVIITGKGGEVWMCVAGGRKISWSDREATEEALSMRRQKIKKAASAPQS</sequence>
<proteinExistence type="inferred from homology"/>
<comment type="caution">
    <text evidence="5">The sequence shown here is derived from an EMBL/GenBank/DDBJ whole genome shotgun (WGS) entry which is preliminary data.</text>
</comment>
<evidence type="ECO:0008006" key="7">
    <source>
        <dbReference type="Google" id="ProtNLM"/>
    </source>
</evidence>
<evidence type="ECO:0000313" key="6">
    <source>
        <dbReference type="Proteomes" id="UP000178495"/>
    </source>
</evidence>
<comment type="similarity">
    <text evidence="1">Belongs to the MurCDEF family. MurE subfamily.</text>
</comment>
<reference evidence="5 6" key="1">
    <citation type="journal article" date="2016" name="Nat. Commun.">
        <title>Thousands of microbial genomes shed light on interconnected biogeochemical processes in an aquifer system.</title>
        <authorList>
            <person name="Anantharaman K."/>
            <person name="Brown C.T."/>
            <person name="Hug L.A."/>
            <person name="Sharon I."/>
            <person name="Castelle C.J."/>
            <person name="Probst A.J."/>
            <person name="Thomas B.C."/>
            <person name="Singh A."/>
            <person name="Wilkins M.J."/>
            <person name="Karaoz U."/>
            <person name="Brodie E.L."/>
            <person name="Williams K.H."/>
            <person name="Hubbard S.S."/>
            <person name="Banfield J.F."/>
        </authorList>
    </citation>
    <scope>NUCLEOTIDE SEQUENCE [LARGE SCALE GENOMIC DNA]</scope>
</reference>
<dbReference type="SUPFAM" id="SSF53623">
    <property type="entry name" value="MurD-like peptide ligases, catalytic domain"/>
    <property type="match status" value="1"/>
</dbReference>
<dbReference type="GO" id="GO:0051301">
    <property type="term" value="P:cell division"/>
    <property type="evidence" value="ECO:0007669"/>
    <property type="project" value="UniProtKB-KW"/>
</dbReference>
<feature type="domain" description="Mur ligase central" evidence="4">
    <location>
        <begin position="49"/>
        <end position="257"/>
    </location>
</feature>
<dbReference type="InterPro" id="IPR004101">
    <property type="entry name" value="Mur_ligase_C"/>
</dbReference>
<dbReference type="InterPro" id="IPR005761">
    <property type="entry name" value="UDP-N-AcMur-Glu-dNH2Pim_ligase"/>
</dbReference>
<organism evidence="5 6">
    <name type="scientific">Candidatus Liptonbacteria bacterium RIFCSPLOWO2_01_FULL_56_20</name>
    <dbReference type="NCBI Taxonomy" id="1798652"/>
    <lineage>
        <taxon>Bacteria</taxon>
        <taxon>Candidatus Liptoniibacteriota</taxon>
    </lineage>
</organism>
<keyword evidence="2" id="KW-0132">Cell division</keyword>
<name>A0A1G2CLT6_9BACT</name>
<dbReference type="GO" id="GO:0005737">
    <property type="term" value="C:cytoplasm"/>
    <property type="evidence" value="ECO:0007669"/>
    <property type="project" value="UniProtKB-SubCell"/>
</dbReference>
<keyword evidence="2" id="KW-0131">Cell cycle</keyword>
<dbReference type="InterPro" id="IPR013221">
    <property type="entry name" value="Mur_ligase_cen"/>
</dbReference>
<dbReference type="Proteomes" id="UP000178495">
    <property type="component" value="Unassembled WGS sequence"/>
</dbReference>
<dbReference type="UniPathway" id="UPA00219"/>
<dbReference type="GO" id="GO:0005524">
    <property type="term" value="F:ATP binding"/>
    <property type="evidence" value="ECO:0007669"/>
    <property type="project" value="InterPro"/>
</dbReference>